<dbReference type="SUPFAM" id="SSF53850">
    <property type="entry name" value="Periplasmic binding protein-like II"/>
    <property type="match status" value="1"/>
</dbReference>
<evidence type="ECO:0000256" key="2">
    <source>
        <dbReference type="SAM" id="SignalP"/>
    </source>
</evidence>
<accession>A0A344UFU7</accession>
<dbReference type="KEGG" id="chrb:DK843_07415"/>
<evidence type="ECO:0000313" key="4">
    <source>
        <dbReference type="EMBL" id="AXE34145.1"/>
    </source>
</evidence>
<evidence type="ECO:0000256" key="1">
    <source>
        <dbReference type="ARBA" id="ARBA00022729"/>
    </source>
</evidence>
<dbReference type="EMBL" id="CP029554">
    <property type="protein sequence ID" value="AXE34145.1"/>
    <property type="molecule type" value="Genomic_DNA"/>
</dbReference>
<feature type="domain" description="PBP" evidence="3">
    <location>
        <begin position="23"/>
        <end position="251"/>
    </location>
</feature>
<protein>
    <recommendedName>
        <fullName evidence="3">PBP domain-containing protein</fullName>
    </recommendedName>
</protein>
<dbReference type="RefSeq" id="WP_114072945.1">
    <property type="nucleotide sequence ID" value="NZ_CP029554.1"/>
</dbReference>
<reference evidence="4 5" key="1">
    <citation type="submission" date="2018-05" db="EMBL/GenBank/DDBJ databases">
        <title>Genome sequencing, assembly and analysis of the novel insecticidal bacterium, Chromobacterium phragmitis.</title>
        <authorList>
            <person name="Sparks M.E."/>
            <person name="Blackburn M.B."/>
            <person name="Gundersen-Rindal D.E."/>
        </authorList>
    </citation>
    <scope>NUCLEOTIDE SEQUENCE [LARGE SCALE GENOMIC DNA]</scope>
    <source>
        <strain evidence="4">IIBBL 274-1</strain>
    </source>
</reference>
<dbReference type="Gene3D" id="3.40.190.10">
    <property type="entry name" value="Periplasmic binding protein-like II"/>
    <property type="match status" value="2"/>
</dbReference>
<dbReference type="Pfam" id="PF12849">
    <property type="entry name" value="PBP_like_2"/>
    <property type="match status" value="1"/>
</dbReference>
<keyword evidence="1 2" id="KW-0732">Signal</keyword>
<dbReference type="InterPro" id="IPR024370">
    <property type="entry name" value="PBP_domain"/>
</dbReference>
<name>A0A344UFU7_9NEIS</name>
<gene>
    <name evidence="4" type="ORF">DK843_07415</name>
</gene>
<organism evidence="4 5">
    <name type="scientific">Chromobacterium phragmitis</name>
    <dbReference type="NCBI Taxonomy" id="2202141"/>
    <lineage>
        <taxon>Bacteria</taxon>
        <taxon>Pseudomonadati</taxon>
        <taxon>Pseudomonadota</taxon>
        <taxon>Betaproteobacteria</taxon>
        <taxon>Neisseriales</taxon>
        <taxon>Chromobacteriaceae</taxon>
        <taxon>Chromobacterium</taxon>
    </lineage>
</organism>
<dbReference type="Proteomes" id="UP000252038">
    <property type="component" value="Chromosome"/>
</dbReference>
<sequence length="259" mass="26932">MRPSRFCLSLLIACCALAQAAPLPAVQVRGSQALLPWARRAAEDYMARYPGSSVTVVAGSSAFGAQSLLDGNADIALAHGAMPSSWQSRLARSGVKLAQIVAGYQALLPVVSPDNPISDIDPLRLRAVFTGAIVDWKELGAPPGPVTPLVGPPSGGQAWREAVLGPLGRFAPHSALIGGDWAAQLSRRPGGIAIVTAAELAPGLKPLTLSGLRADPALVASGRYPLRIPLLLLTPQPPTPAGASFLRYLQSRLRAGDRP</sequence>
<dbReference type="PANTHER" id="PTHR30570:SF1">
    <property type="entry name" value="PHOSPHATE-BINDING PROTEIN PSTS"/>
    <property type="match status" value="1"/>
</dbReference>
<evidence type="ECO:0000313" key="5">
    <source>
        <dbReference type="Proteomes" id="UP000252038"/>
    </source>
</evidence>
<proteinExistence type="predicted"/>
<evidence type="ECO:0000259" key="3">
    <source>
        <dbReference type="Pfam" id="PF12849"/>
    </source>
</evidence>
<dbReference type="InterPro" id="IPR050811">
    <property type="entry name" value="Phosphate_ABC_transporter"/>
</dbReference>
<dbReference type="PANTHER" id="PTHR30570">
    <property type="entry name" value="PERIPLASMIC PHOSPHATE BINDING COMPONENT OF PHOSPHATE ABC TRANSPORTER"/>
    <property type="match status" value="1"/>
</dbReference>
<feature type="chain" id="PRO_5016574631" description="PBP domain-containing protein" evidence="2">
    <location>
        <begin position="21"/>
        <end position="259"/>
    </location>
</feature>
<feature type="signal peptide" evidence="2">
    <location>
        <begin position="1"/>
        <end position="20"/>
    </location>
</feature>
<dbReference type="AlphaFoldDB" id="A0A344UFU7"/>